<evidence type="ECO:0000256" key="1">
    <source>
        <dbReference type="ARBA" id="ARBA00004275"/>
    </source>
</evidence>
<dbReference type="AlphaFoldDB" id="A0A6I6MNW1"/>
<keyword evidence="5" id="KW-0456">Lyase</keyword>
<gene>
    <name evidence="5" type="primary">fadB_3</name>
    <name evidence="5" type="ORF">DSM104635_03915</name>
</gene>
<dbReference type="EC" id="4.2.1.17" evidence="5"/>
<protein>
    <submittedName>
        <fullName evidence="5">Putative enoyl-CoA hydratase</fullName>
        <ecNumber evidence="5">4.2.1.17</ecNumber>
    </submittedName>
</protein>
<evidence type="ECO:0000313" key="6">
    <source>
        <dbReference type="Proteomes" id="UP000431269"/>
    </source>
</evidence>
<dbReference type="InterPro" id="IPR001753">
    <property type="entry name" value="Enoyl-CoA_hydra/iso"/>
</dbReference>
<keyword evidence="4" id="KW-0413">Isomerase</keyword>
<dbReference type="Gene3D" id="1.10.12.10">
    <property type="entry name" value="Lyase 2-enoyl-coa Hydratase, Chain A, domain 2"/>
    <property type="match status" value="1"/>
</dbReference>
<comment type="subcellular location">
    <subcellularLocation>
        <location evidence="1">Peroxisome</location>
    </subcellularLocation>
</comment>
<comment type="similarity">
    <text evidence="2">Belongs to the enoyl-CoA hydratase/isomerase family.</text>
</comment>
<dbReference type="PANTHER" id="PTHR43684">
    <property type="match status" value="1"/>
</dbReference>
<reference evidence="6" key="1">
    <citation type="submission" date="2019-12" db="EMBL/GenBank/DDBJ databases">
        <title>Complete genome of Terracaulis silvestris 0127_4.</title>
        <authorList>
            <person name="Vieira S."/>
            <person name="Riedel T."/>
            <person name="Sproer C."/>
            <person name="Pascual J."/>
            <person name="Boedeker C."/>
            <person name="Overmann J."/>
        </authorList>
    </citation>
    <scope>NUCLEOTIDE SEQUENCE [LARGE SCALE GENOMIC DNA]</scope>
    <source>
        <strain evidence="6">0127_4</strain>
    </source>
</reference>
<evidence type="ECO:0000256" key="2">
    <source>
        <dbReference type="ARBA" id="ARBA00005254"/>
    </source>
</evidence>
<keyword evidence="3" id="KW-0576">Peroxisome</keyword>
<dbReference type="RefSeq" id="WP_158767882.1">
    <property type="nucleotide sequence ID" value="NZ_CP047045.1"/>
</dbReference>
<dbReference type="Gene3D" id="3.90.226.10">
    <property type="entry name" value="2-enoyl-CoA Hydratase, Chain A, domain 1"/>
    <property type="match status" value="1"/>
</dbReference>
<evidence type="ECO:0000313" key="5">
    <source>
        <dbReference type="EMBL" id="QGZ97050.1"/>
    </source>
</evidence>
<dbReference type="InterPro" id="IPR029045">
    <property type="entry name" value="ClpP/crotonase-like_dom_sf"/>
</dbReference>
<keyword evidence="6" id="KW-1185">Reference proteome</keyword>
<dbReference type="EMBL" id="CP047045">
    <property type="protein sequence ID" value="QGZ97050.1"/>
    <property type="molecule type" value="Genomic_DNA"/>
</dbReference>
<evidence type="ECO:0000256" key="4">
    <source>
        <dbReference type="ARBA" id="ARBA00023235"/>
    </source>
</evidence>
<dbReference type="InterPro" id="IPR051053">
    <property type="entry name" value="ECH/Chromodomain_protein"/>
</dbReference>
<dbReference type="PANTHER" id="PTHR43684:SF1">
    <property type="entry name" value="ENOYL-COA DELTA ISOMERASE 2"/>
    <property type="match status" value="1"/>
</dbReference>
<name>A0A6I6MNW1_9CAUL</name>
<dbReference type="KEGG" id="tsv:DSM104635_03915"/>
<organism evidence="5 6">
    <name type="scientific">Terricaulis silvestris</name>
    <dbReference type="NCBI Taxonomy" id="2686094"/>
    <lineage>
        <taxon>Bacteria</taxon>
        <taxon>Pseudomonadati</taxon>
        <taxon>Pseudomonadota</taxon>
        <taxon>Alphaproteobacteria</taxon>
        <taxon>Caulobacterales</taxon>
        <taxon>Caulobacteraceae</taxon>
        <taxon>Terricaulis</taxon>
    </lineage>
</organism>
<evidence type="ECO:0000256" key="3">
    <source>
        <dbReference type="ARBA" id="ARBA00023140"/>
    </source>
</evidence>
<dbReference type="Proteomes" id="UP000431269">
    <property type="component" value="Chromosome"/>
</dbReference>
<proteinExistence type="inferred from homology"/>
<dbReference type="GO" id="GO:0004165">
    <property type="term" value="F:delta(3)-delta(2)-enoyl-CoA isomerase activity"/>
    <property type="evidence" value="ECO:0007669"/>
    <property type="project" value="UniProtKB-ARBA"/>
</dbReference>
<dbReference type="Pfam" id="PF00378">
    <property type="entry name" value="ECH_1"/>
    <property type="match status" value="1"/>
</dbReference>
<dbReference type="SUPFAM" id="SSF52096">
    <property type="entry name" value="ClpP/crotonase"/>
    <property type="match status" value="1"/>
</dbReference>
<accession>A0A6I6MNW1</accession>
<dbReference type="GO" id="GO:0004300">
    <property type="term" value="F:enoyl-CoA hydratase activity"/>
    <property type="evidence" value="ECO:0007669"/>
    <property type="project" value="UniProtKB-EC"/>
</dbReference>
<dbReference type="CDD" id="cd06558">
    <property type="entry name" value="crotonase-like"/>
    <property type="match status" value="1"/>
</dbReference>
<dbReference type="InterPro" id="IPR014748">
    <property type="entry name" value="Enoyl-CoA_hydra_C"/>
</dbReference>
<sequence length="257" mass="27216">MSDEHILVTRDGAVLEIRFNRPAKKNAITNAMYGAMADALESAAADKAVRAILFTAAGDFFTAGNDLMDFAAQNAGSVSGPRHVERFLRRMIEAEKPVVAAVQGNAVGVGVTMLLQCDLVYVAESAKLTTPFTDLGLVPENASSLTLPARIGHARAFALLGLCEPLSGADAAAFGIANAALPSAEVETRARSAAVALTKKPAESLRLTKNLMRNRAALSERMNEEGKLFGERLKSAEAAEAFAAFLERRPPDFAKLG</sequence>